<evidence type="ECO:0000313" key="2">
    <source>
        <dbReference type="Proteomes" id="UP001054945"/>
    </source>
</evidence>
<keyword evidence="2" id="KW-1185">Reference proteome</keyword>
<comment type="caution">
    <text evidence="1">The sequence shown here is derived from an EMBL/GenBank/DDBJ whole genome shotgun (WGS) entry which is preliminary data.</text>
</comment>
<reference evidence="1 2" key="1">
    <citation type="submission" date="2021-06" db="EMBL/GenBank/DDBJ databases">
        <title>Caerostris extrusa draft genome.</title>
        <authorList>
            <person name="Kono N."/>
            <person name="Arakawa K."/>
        </authorList>
    </citation>
    <scope>NUCLEOTIDE SEQUENCE [LARGE SCALE GENOMIC DNA]</scope>
</reference>
<gene>
    <name evidence="1" type="ORF">CEXT_153861</name>
</gene>
<dbReference type="AlphaFoldDB" id="A0AAV4UXJ6"/>
<organism evidence="1 2">
    <name type="scientific">Caerostris extrusa</name>
    <name type="common">Bark spider</name>
    <name type="synonym">Caerostris bankana</name>
    <dbReference type="NCBI Taxonomy" id="172846"/>
    <lineage>
        <taxon>Eukaryota</taxon>
        <taxon>Metazoa</taxon>
        <taxon>Ecdysozoa</taxon>
        <taxon>Arthropoda</taxon>
        <taxon>Chelicerata</taxon>
        <taxon>Arachnida</taxon>
        <taxon>Araneae</taxon>
        <taxon>Araneomorphae</taxon>
        <taxon>Entelegynae</taxon>
        <taxon>Araneoidea</taxon>
        <taxon>Araneidae</taxon>
        <taxon>Caerostris</taxon>
    </lineage>
</organism>
<dbReference type="Proteomes" id="UP001054945">
    <property type="component" value="Unassembled WGS sequence"/>
</dbReference>
<protein>
    <submittedName>
        <fullName evidence="1">Uncharacterized protein</fullName>
    </submittedName>
</protein>
<accession>A0AAV4UXJ6</accession>
<sequence length="168" mass="18929">MLAKTCSLILVEAKVFLGLMKFFLLEDICDNFSTDYQSVCNFGIPLAPQGPTPGYKVGSMVGKFHEVKIKAANDQGLSQFKIIYIIVIINWQKNEKQSTFVYVSSQFIAYGHETGFSLTKIARKRKRAMSIPTDKPTTDVEMSAVDRSGQFFFKNFLEIAVLQKFNSS</sequence>
<name>A0AAV4UXJ6_CAEEX</name>
<proteinExistence type="predicted"/>
<evidence type="ECO:0000313" key="1">
    <source>
        <dbReference type="EMBL" id="GIY62164.1"/>
    </source>
</evidence>
<dbReference type="EMBL" id="BPLR01013588">
    <property type="protein sequence ID" value="GIY62164.1"/>
    <property type="molecule type" value="Genomic_DNA"/>
</dbReference>